<feature type="region of interest" description="Disordered" evidence="1">
    <location>
        <begin position="351"/>
        <end position="373"/>
    </location>
</feature>
<reference evidence="3 4" key="1">
    <citation type="submission" date="2016-10" db="EMBL/GenBank/DDBJ databases">
        <title>Reductive evolution of mitochondrial metabolism and differential evolution of invasion-related proteins in Cryptosporidium.</title>
        <authorList>
            <person name="Liu S."/>
            <person name="Roellig D.M."/>
            <person name="Guo Y."/>
            <person name="Li N."/>
            <person name="Frace M.A."/>
            <person name="Tang K."/>
            <person name="Zhang L."/>
            <person name="Feng Y."/>
            <person name="Xiao L."/>
        </authorList>
    </citation>
    <scope>NUCLEOTIDE SEQUENCE [LARGE SCALE GENOMIC DNA]</scope>
    <source>
        <strain evidence="3">39726</strain>
    </source>
</reference>
<keyword evidence="2" id="KW-0812">Transmembrane</keyword>
<feature type="region of interest" description="Disordered" evidence="1">
    <location>
        <begin position="403"/>
        <end position="438"/>
    </location>
</feature>
<evidence type="ECO:0000313" key="4">
    <source>
        <dbReference type="Proteomes" id="UP000186176"/>
    </source>
</evidence>
<feature type="compositionally biased region" description="Basic and acidic residues" evidence="1">
    <location>
        <begin position="144"/>
        <end position="158"/>
    </location>
</feature>
<feature type="region of interest" description="Disordered" evidence="1">
    <location>
        <begin position="142"/>
        <end position="167"/>
    </location>
</feature>
<comment type="caution">
    <text evidence="3">The sequence shown here is derived from an EMBL/GenBank/DDBJ whole genome shotgun (WGS) entry which is preliminary data.</text>
</comment>
<dbReference type="Proteomes" id="UP000186176">
    <property type="component" value="Unassembled WGS sequence"/>
</dbReference>
<keyword evidence="2" id="KW-1133">Transmembrane helix</keyword>
<organism evidence="3 4">
    <name type="scientific">Cryptosporidium ubiquitum</name>
    <dbReference type="NCBI Taxonomy" id="857276"/>
    <lineage>
        <taxon>Eukaryota</taxon>
        <taxon>Sar</taxon>
        <taxon>Alveolata</taxon>
        <taxon>Apicomplexa</taxon>
        <taxon>Conoidasida</taxon>
        <taxon>Coccidia</taxon>
        <taxon>Eucoccidiorida</taxon>
        <taxon>Eimeriorina</taxon>
        <taxon>Cryptosporidiidae</taxon>
        <taxon>Cryptosporidium</taxon>
    </lineage>
</organism>
<dbReference type="EMBL" id="LRBP01000009">
    <property type="protein sequence ID" value="OII74505.1"/>
    <property type="molecule type" value="Genomic_DNA"/>
</dbReference>
<dbReference type="OrthoDB" id="343838at2759"/>
<dbReference type="AlphaFoldDB" id="A0A1J4MJU5"/>
<dbReference type="RefSeq" id="XP_028875651.1">
    <property type="nucleotide sequence ID" value="XM_029017072.1"/>
</dbReference>
<feature type="compositionally biased region" description="Basic and acidic residues" evidence="1">
    <location>
        <begin position="351"/>
        <end position="370"/>
    </location>
</feature>
<feature type="compositionally biased region" description="Basic and acidic residues" evidence="1">
    <location>
        <begin position="403"/>
        <end position="417"/>
    </location>
</feature>
<evidence type="ECO:0000313" key="3">
    <source>
        <dbReference type="EMBL" id="OII74505.1"/>
    </source>
</evidence>
<name>A0A1J4MJU5_9CRYT</name>
<evidence type="ECO:0000256" key="1">
    <source>
        <dbReference type="SAM" id="MobiDB-lite"/>
    </source>
</evidence>
<dbReference type="GeneID" id="39976851"/>
<accession>A0A1J4MJU5</accession>
<gene>
    <name evidence="3" type="ORF">cubi_00058</name>
</gene>
<proteinExistence type="predicted"/>
<keyword evidence="4" id="KW-1185">Reference proteome</keyword>
<feature type="compositionally biased region" description="Polar residues" evidence="1">
    <location>
        <begin position="418"/>
        <end position="429"/>
    </location>
</feature>
<feature type="transmembrane region" description="Helical" evidence="2">
    <location>
        <begin position="7"/>
        <end position="25"/>
    </location>
</feature>
<evidence type="ECO:0000256" key="2">
    <source>
        <dbReference type="SAM" id="Phobius"/>
    </source>
</evidence>
<protein>
    <submittedName>
        <fullName evidence="3">Uncharacterized protein</fullName>
    </submittedName>
</protein>
<dbReference type="VEuPathDB" id="CryptoDB:cubi_00058"/>
<feature type="region of interest" description="Disordered" evidence="1">
    <location>
        <begin position="310"/>
        <end position="333"/>
    </location>
</feature>
<feature type="compositionally biased region" description="Basic and acidic residues" evidence="1">
    <location>
        <begin position="311"/>
        <end position="323"/>
    </location>
</feature>
<sequence length="438" mass="50409">MACHGQRLRVLSISFILILIIFISFNEFFSDASSPKQKKELKSVRFVQKGRPPYIASSSPVPYFSHLQTTVEQDSSSSSEEASEKGASHSKSTQPKYRFVHAPVGYEKSTESLLAEIQSLKEMNEKLSEEVKSQAQKIKSLMSENKDLKGQIESETKKANSSKSKLRNLDDDIKKKEKQNSSLLAIITQKDRIISEQKGEIFSLEQKLKEKDLNLENKEKALFEMEKQTSQNIQQHKAKEEELIKINERQESDALKLKEKIDSLSATVDDFFVKQTALENDKKQLEDKLQEMTDERDKAKSALNDCLESLNTKESKTEQENVPKDVQPSSTKKTLYDAVIKQMGAIQKREKWVKAPPLRRPEGTQKRSESTPEIYKVFKSLKEKEEKDFEAFVVENGLQNETKETQKEQYKKFKERNVSPSPKGIQQFSRFRKESFSD</sequence>
<keyword evidence="2" id="KW-0472">Membrane</keyword>
<feature type="region of interest" description="Disordered" evidence="1">
    <location>
        <begin position="68"/>
        <end position="94"/>
    </location>
</feature>